<dbReference type="eggNOG" id="COG0489">
    <property type="taxonomic scope" value="Bacteria"/>
</dbReference>
<evidence type="ECO:0000256" key="1">
    <source>
        <dbReference type="ARBA" id="ARBA00007316"/>
    </source>
</evidence>
<evidence type="ECO:0000256" key="2">
    <source>
        <dbReference type="ARBA" id="ARBA00008883"/>
    </source>
</evidence>
<name>A1ZKR2_MICM2</name>
<dbReference type="GO" id="GO:0005524">
    <property type="term" value="F:ATP binding"/>
    <property type="evidence" value="ECO:0007669"/>
    <property type="project" value="UniProtKB-KW"/>
</dbReference>
<keyword evidence="11" id="KW-1133">Transmembrane helix</keyword>
<dbReference type="EMBL" id="AAWS01000013">
    <property type="protein sequence ID" value="EAY28878.1"/>
    <property type="molecule type" value="Genomic_DNA"/>
</dbReference>
<dbReference type="CDD" id="cd05387">
    <property type="entry name" value="BY-kinase"/>
    <property type="match status" value="1"/>
</dbReference>
<dbReference type="NCBIfam" id="TIGR01007">
    <property type="entry name" value="eps_fam"/>
    <property type="match status" value="1"/>
</dbReference>
<dbReference type="RefSeq" id="WP_002696992.1">
    <property type="nucleotide sequence ID" value="NZ_AAWS01000013.1"/>
</dbReference>
<dbReference type="Proteomes" id="UP000004095">
    <property type="component" value="Unassembled WGS sequence"/>
</dbReference>
<proteinExistence type="inferred from homology"/>
<comment type="similarity">
    <text evidence="1">Belongs to the CpsD/CapB family.</text>
</comment>
<evidence type="ECO:0000313" key="14">
    <source>
        <dbReference type="EMBL" id="EAY28878.1"/>
    </source>
</evidence>
<keyword evidence="6" id="KW-0418">Kinase</keyword>
<evidence type="ECO:0000256" key="5">
    <source>
        <dbReference type="ARBA" id="ARBA00022741"/>
    </source>
</evidence>
<evidence type="ECO:0000259" key="12">
    <source>
        <dbReference type="Pfam" id="PF13614"/>
    </source>
</evidence>
<keyword evidence="10" id="KW-0175">Coiled coil</keyword>
<dbReference type="InterPro" id="IPR050445">
    <property type="entry name" value="Bact_polysacc_biosynth/exp"/>
</dbReference>
<dbReference type="OrthoDB" id="9794577at2"/>
<dbReference type="FunFam" id="3.40.50.300:FF:000527">
    <property type="entry name" value="Tyrosine-protein kinase etk"/>
    <property type="match status" value="1"/>
</dbReference>
<dbReference type="GO" id="GO:0004715">
    <property type="term" value="F:non-membrane spanning protein tyrosine kinase activity"/>
    <property type="evidence" value="ECO:0007669"/>
    <property type="project" value="UniProtKB-EC"/>
</dbReference>
<comment type="similarity">
    <text evidence="2">Belongs to the etk/wzc family.</text>
</comment>
<dbReference type="Pfam" id="PF13614">
    <property type="entry name" value="AAA_31"/>
    <property type="match status" value="1"/>
</dbReference>
<dbReference type="eggNOG" id="COG3206">
    <property type="taxonomic scope" value="Bacteria"/>
</dbReference>
<evidence type="ECO:0000256" key="9">
    <source>
        <dbReference type="ARBA" id="ARBA00051245"/>
    </source>
</evidence>
<keyword evidence="11" id="KW-0472">Membrane</keyword>
<comment type="catalytic activity">
    <reaction evidence="9">
        <text>L-tyrosyl-[protein] + ATP = O-phospho-L-tyrosyl-[protein] + ADP + H(+)</text>
        <dbReference type="Rhea" id="RHEA:10596"/>
        <dbReference type="Rhea" id="RHEA-COMP:10136"/>
        <dbReference type="Rhea" id="RHEA-COMP:20101"/>
        <dbReference type="ChEBI" id="CHEBI:15378"/>
        <dbReference type="ChEBI" id="CHEBI:30616"/>
        <dbReference type="ChEBI" id="CHEBI:46858"/>
        <dbReference type="ChEBI" id="CHEBI:61978"/>
        <dbReference type="ChEBI" id="CHEBI:456216"/>
        <dbReference type="EC" id="2.7.10.2"/>
    </reaction>
</comment>
<evidence type="ECO:0000256" key="4">
    <source>
        <dbReference type="ARBA" id="ARBA00022679"/>
    </source>
</evidence>
<feature type="domain" description="Tyrosine-protein kinase G-rich" evidence="13">
    <location>
        <begin position="454"/>
        <end position="526"/>
    </location>
</feature>
<feature type="transmembrane region" description="Helical" evidence="11">
    <location>
        <begin position="35"/>
        <end position="54"/>
    </location>
</feature>
<evidence type="ECO:0000256" key="11">
    <source>
        <dbReference type="SAM" id="Phobius"/>
    </source>
</evidence>
<keyword evidence="15" id="KW-1185">Reference proteome</keyword>
<feature type="domain" description="AAA" evidence="12">
    <location>
        <begin position="600"/>
        <end position="728"/>
    </location>
</feature>
<evidence type="ECO:0000256" key="10">
    <source>
        <dbReference type="SAM" id="Coils"/>
    </source>
</evidence>
<evidence type="ECO:0000256" key="8">
    <source>
        <dbReference type="ARBA" id="ARBA00023137"/>
    </source>
</evidence>
<dbReference type="InterPro" id="IPR025669">
    <property type="entry name" value="AAA_dom"/>
</dbReference>
<dbReference type="SUPFAM" id="SSF52540">
    <property type="entry name" value="P-loop containing nucleoside triphosphate hydrolases"/>
    <property type="match status" value="1"/>
</dbReference>
<dbReference type="InterPro" id="IPR005702">
    <property type="entry name" value="Wzc-like_C"/>
</dbReference>
<keyword evidence="7" id="KW-0067">ATP-binding</keyword>
<keyword evidence="4" id="KW-0808">Transferase</keyword>
<accession>A1ZKR2</accession>
<feature type="coiled-coil region" evidence="10">
    <location>
        <begin position="309"/>
        <end position="336"/>
    </location>
</feature>
<dbReference type="EC" id="2.7.10.2" evidence="3"/>
<dbReference type="Pfam" id="PF13807">
    <property type="entry name" value="GNVR"/>
    <property type="match status" value="1"/>
</dbReference>
<dbReference type="GO" id="GO:0005886">
    <property type="term" value="C:plasma membrane"/>
    <property type="evidence" value="ECO:0007669"/>
    <property type="project" value="UniProtKB-ARBA"/>
</dbReference>
<comment type="caution">
    <text evidence="14">The sequence shown here is derived from an EMBL/GenBank/DDBJ whole genome shotgun (WGS) entry which is preliminary data.</text>
</comment>
<gene>
    <name evidence="14" type="ORF">M23134_00031</name>
</gene>
<dbReference type="PANTHER" id="PTHR32309">
    <property type="entry name" value="TYROSINE-PROTEIN KINASE"/>
    <property type="match status" value="1"/>
</dbReference>
<dbReference type="InterPro" id="IPR032807">
    <property type="entry name" value="GNVR"/>
</dbReference>
<evidence type="ECO:0000256" key="7">
    <source>
        <dbReference type="ARBA" id="ARBA00022840"/>
    </source>
</evidence>
<sequence>MTDQSNIPNINTPSEDDDFLNALDLEKVWEIFRKSIIWMLLLPLFTISIGHLWLRYTKPVYKSSSTLKLAIKDEGVGMLGIKGLIPGGSYSGGNLVGEIEFIRSQIIFNDVINAMDLWISYYQQGNILDAEYYKNPPFKVIDHQVKSDAFLDKNINIEIIDDQRFQLSYVLGTQTVKKTYRFDQPIVTSYYSFKVIKTSFYKPAFRQIPFYFKINSRQALISYLNNNLQVGILNKSARIIGINFRDHHPQKARDIVHVIDTIYLHKTLENKKRANTQQKAYLNRRLGEIEDSMRTYEAKIQSFMLKFKTNDVNKKLEESVKEIEKLIKEKIVFNEQLAAIKELDDLVNKQGDLSEFLPTLTTPIQGLGQLQPLISKLNQLQENKKILALKATGSSIVVKDINQKLELQRTQVQKLLARVRKNIYKKIVAIQSTINELEADFGGLPAQEAEYKRVERLYKIYEGYYLQMLNRKAEIGISEAGIVPEFVILSNANLPKIPISPKHLLIYGITGGFGLFLSLALVVIRYLLHNKVTNLRELERVTKAPILGTIPRYKHRKLKYTKLLVHLNPKSSLNEALRSIRTNLAFILPEGQNLYDIKDAKIISITSTISGEGKTFVATNLGGIIAMSDKKVILIDCDMRKPKLHIAFDVENEKGVSNILIKQNVIEDCIQKTPIDTLDFISAGPTPPNPSELILRNDFDDLLAKLKEIYDIIIIDTPPVGLVTDGVLIMKRVDVPLYVVKAHYSRKIFGKGIDKLVQSNNFHNLSIVLNSVKHLTGYGGYKYGYGYGRYYGGGYYEDKSNKQSFLLRLLSIFKRKK</sequence>
<dbReference type="InterPro" id="IPR027417">
    <property type="entry name" value="P-loop_NTPase"/>
</dbReference>
<evidence type="ECO:0000256" key="6">
    <source>
        <dbReference type="ARBA" id="ARBA00022777"/>
    </source>
</evidence>
<dbReference type="AlphaFoldDB" id="A1ZKR2"/>
<dbReference type="PANTHER" id="PTHR32309:SF13">
    <property type="entry name" value="FERRIC ENTEROBACTIN TRANSPORT PROTEIN FEPE"/>
    <property type="match status" value="1"/>
</dbReference>
<reference evidence="14 15" key="1">
    <citation type="submission" date="2007-01" db="EMBL/GenBank/DDBJ databases">
        <authorList>
            <person name="Haygood M."/>
            <person name="Podell S."/>
            <person name="Anderson C."/>
            <person name="Hopkinson B."/>
            <person name="Roe K."/>
            <person name="Barbeau K."/>
            <person name="Gaasterland T."/>
            <person name="Ferriera S."/>
            <person name="Johnson J."/>
            <person name="Kravitz S."/>
            <person name="Beeson K."/>
            <person name="Sutton G."/>
            <person name="Rogers Y.-H."/>
            <person name="Friedman R."/>
            <person name="Frazier M."/>
            <person name="Venter J.C."/>
        </authorList>
    </citation>
    <scope>NUCLEOTIDE SEQUENCE [LARGE SCALE GENOMIC DNA]</scope>
    <source>
        <strain evidence="14 15">ATCC 23134</strain>
    </source>
</reference>
<keyword evidence="11" id="KW-0812">Transmembrane</keyword>
<evidence type="ECO:0000313" key="15">
    <source>
        <dbReference type="Proteomes" id="UP000004095"/>
    </source>
</evidence>
<organism evidence="14 15">
    <name type="scientific">Microscilla marina ATCC 23134</name>
    <dbReference type="NCBI Taxonomy" id="313606"/>
    <lineage>
        <taxon>Bacteria</taxon>
        <taxon>Pseudomonadati</taxon>
        <taxon>Bacteroidota</taxon>
        <taxon>Cytophagia</taxon>
        <taxon>Cytophagales</taxon>
        <taxon>Microscillaceae</taxon>
        <taxon>Microscilla</taxon>
    </lineage>
</organism>
<keyword evidence="8" id="KW-0829">Tyrosine-protein kinase</keyword>
<dbReference type="GO" id="GO:0042802">
    <property type="term" value="F:identical protein binding"/>
    <property type="evidence" value="ECO:0007669"/>
    <property type="project" value="UniProtKB-ARBA"/>
</dbReference>
<evidence type="ECO:0000259" key="13">
    <source>
        <dbReference type="Pfam" id="PF13807"/>
    </source>
</evidence>
<keyword evidence="5" id="KW-0547">Nucleotide-binding</keyword>
<evidence type="ECO:0000256" key="3">
    <source>
        <dbReference type="ARBA" id="ARBA00011903"/>
    </source>
</evidence>
<protein>
    <recommendedName>
        <fullName evidence="3">non-specific protein-tyrosine kinase</fullName>
        <ecNumber evidence="3">2.7.10.2</ecNumber>
    </recommendedName>
</protein>
<dbReference type="Gene3D" id="3.40.50.300">
    <property type="entry name" value="P-loop containing nucleotide triphosphate hydrolases"/>
    <property type="match status" value="1"/>
</dbReference>
<feature type="transmembrane region" description="Helical" evidence="11">
    <location>
        <begin position="504"/>
        <end position="528"/>
    </location>
</feature>